<proteinExistence type="predicted"/>
<evidence type="ECO:0000313" key="3">
    <source>
        <dbReference type="EMBL" id="MBN7817813.1"/>
    </source>
</evidence>
<feature type="chain" id="PRO_5046464040" evidence="1">
    <location>
        <begin position="20"/>
        <end position="183"/>
    </location>
</feature>
<organism evidence="3 4">
    <name type="scientific">Algoriphagus pacificus</name>
    <dbReference type="NCBI Taxonomy" id="2811234"/>
    <lineage>
        <taxon>Bacteria</taxon>
        <taxon>Pseudomonadati</taxon>
        <taxon>Bacteroidota</taxon>
        <taxon>Cytophagia</taxon>
        <taxon>Cytophagales</taxon>
        <taxon>Cyclobacteriaceae</taxon>
        <taxon>Algoriphagus</taxon>
    </lineage>
</organism>
<keyword evidence="1" id="KW-0732">Signal</keyword>
<dbReference type="Proteomes" id="UP000664480">
    <property type="component" value="Unassembled WGS sequence"/>
</dbReference>
<reference evidence="3 4" key="1">
    <citation type="submission" date="2021-03" db="EMBL/GenBank/DDBJ databases">
        <title>novel species isolated from a fishpond in China.</title>
        <authorList>
            <person name="Lu H."/>
            <person name="Cai Z."/>
        </authorList>
    </citation>
    <scope>NUCLEOTIDE SEQUENCE [LARGE SCALE GENOMIC DNA]</scope>
    <source>
        <strain evidence="3 4">YJ13C</strain>
    </source>
</reference>
<sequence length="183" mass="20316">MRLFLICIFSIGLLSWANAQPGVRAGLSSGNLTDTNYNAILGIHGGLYYNLNLGFIGVEPGIQFAQKGYRGNDRNTGKVSHERLNYVDVPLLLRFNFLPEVNLFVGPQVSFLMSRKYELDGFVDTSTEAFTKNEFGGVGGIGVNFPYGVNFQVSFDIAKTDLGDNYVNKHNKVFKMSLGFDFF</sequence>
<feature type="signal peptide" evidence="1">
    <location>
        <begin position="1"/>
        <end position="19"/>
    </location>
</feature>
<evidence type="ECO:0000313" key="4">
    <source>
        <dbReference type="Proteomes" id="UP000664480"/>
    </source>
</evidence>
<dbReference type="RefSeq" id="WP_206588481.1">
    <property type="nucleotide sequence ID" value="NZ_JAFKCU010000007.1"/>
</dbReference>
<evidence type="ECO:0000256" key="1">
    <source>
        <dbReference type="SAM" id="SignalP"/>
    </source>
</evidence>
<feature type="domain" description="Outer membrane protein beta-barrel" evidence="2">
    <location>
        <begin position="22"/>
        <end position="156"/>
    </location>
</feature>
<dbReference type="Pfam" id="PF13568">
    <property type="entry name" value="OMP_b-brl_2"/>
    <property type="match status" value="1"/>
</dbReference>
<name>A0ABS3CL34_9BACT</name>
<gene>
    <name evidence="3" type="ORF">J0A69_20390</name>
</gene>
<dbReference type="EMBL" id="JAFKCU010000007">
    <property type="protein sequence ID" value="MBN7817813.1"/>
    <property type="molecule type" value="Genomic_DNA"/>
</dbReference>
<comment type="caution">
    <text evidence="3">The sequence shown here is derived from an EMBL/GenBank/DDBJ whole genome shotgun (WGS) entry which is preliminary data.</text>
</comment>
<accession>A0ABS3CL34</accession>
<dbReference type="InterPro" id="IPR025665">
    <property type="entry name" value="Beta-barrel_OMP_2"/>
</dbReference>
<evidence type="ECO:0000259" key="2">
    <source>
        <dbReference type="Pfam" id="PF13568"/>
    </source>
</evidence>
<protein>
    <submittedName>
        <fullName evidence="3">PorT family protein</fullName>
    </submittedName>
</protein>
<keyword evidence="4" id="KW-1185">Reference proteome</keyword>